<gene>
    <name evidence="2" type="ORF">CDL18_10570</name>
    <name evidence="4" type="ORF">CDL20_04360</name>
    <name evidence="3" type="ORF">CDL26_05840</name>
</gene>
<name>A0A2N5NGU7_MEDGN</name>
<protein>
    <recommendedName>
        <fullName evidence="8">FMN-binding domain-containing protein</fullName>
    </recommendedName>
</protein>
<evidence type="ECO:0000313" key="3">
    <source>
        <dbReference type="EMBL" id="PLT73475.1"/>
    </source>
</evidence>
<keyword evidence="1" id="KW-1133">Transmembrane helix</keyword>
<evidence type="ECO:0000313" key="6">
    <source>
        <dbReference type="Proteomes" id="UP000234849"/>
    </source>
</evidence>
<evidence type="ECO:0000313" key="2">
    <source>
        <dbReference type="EMBL" id="PLT54142.1"/>
    </source>
</evidence>
<proteinExistence type="predicted"/>
<comment type="caution">
    <text evidence="2">The sequence shown here is derived from an EMBL/GenBank/DDBJ whole genome shotgun (WGS) entry which is preliminary data.</text>
</comment>
<dbReference type="Proteomes" id="UP000234891">
    <property type="component" value="Unassembled WGS sequence"/>
</dbReference>
<dbReference type="RefSeq" id="WP_101870419.1">
    <property type="nucleotide sequence ID" value="NZ_CAXSWW010000028.1"/>
</dbReference>
<accession>A0A2N5NGU7</accession>
<reference evidence="5 6" key="1">
    <citation type="journal article" date="2017" name="Genome Med.">
        <title>A novel Ruminococcus gnavus clade enriched in inflammatory bowel disease patients.</title>
        <authorList>
            <person name="Hall A.B."/>
            <person name="Yassour M."/>
            <person name="Sauk J."/>
            <person name="Garner A."/>
            <person name="Jiang X."/>
            <person name="Arthur T."/>
            <person name="Lagoudas G.K."/>
            <person name="Vatanen T."/>
            <person name="Fornelos N."/>
            <person name="Wilson R."/>
            <person name="Bertha M."/>
            <person name="Cohen M."/>
            <person name="Garber J."/>
            <person name="Khalili H."/>
            <person name="Gevers D."/>
            <person name="Ananthakrishnan A.N."/>
            <person name="Kugathasan S."/>
            <person name="Lander E.S."/>
            <person name="Blainey P."/>
            <person name="Vlamakis H."/>
            <person name="Xavier R.J."/>
            <person name="Huttenhower C."/>
        </authorList>
    </citation>
    <scope>NUCLEOTIDE SEQUENCE [LARGE SCALE GENOMIC DNA]</scope>
    <source>
        <strain evidence="2 6">RJX1118</strain>
        <strain evidence="3 7">RJX1124</strain>
        <strain evidence="4 5">RJX1128</strain>
    </source>
</reference>
<evidence type="ECO:0000313" key="7">
    <source>
        <dbReference type="Proteomes" id="UP000234891"/>
    </source>
</evidence>
<feature type="transmembrane region" description="Helical" evidence="1">
    <location>
        <begin position="15"/>
        <end position="36"/>
    </location>
</feature>
<evidence type="ECO:0000313" key="4">
    <source>
        <dbReference type="EMBL" id="PLT88371.1"/>
    </source>
</evidence>
<dbReference type="Proteomes" id="UP000234849">
    <property type="component" value="Unassembled WGS sequence"/>
</dbReference>
<dbReference type="AlphaFoldDB" id="A0A2N5NGU7"/>
<organism evidence="2 6">
    <name type="scientific">Mediterraneibacter gnavus</name>
    <name type="common">Ruminococcus gnavus</name>
    <dbReference type="NCBI Taxonomy" id="33038"/>
    <lineage>
        <taxon>Bacteria</taxon>
        <taxon>Bacillati</taxon>
        <taxon>Bacillota</taxon>
        <taxon>Clostridia</taxon>
        <taxon>Lachnospirales</taxon>
        <taxon>Lachnospiraceae</taxon>
        <taxon>Mediterraneibacter</taxon>
    </lineage>
</organism>
<dbReference type="EMBL" id="NIHS01000007">
    <property type="protein sequence ID" value="PLT73475.1"/>
    <property type="molecule type" value="Genomic_DNA"/>
</dbReference>
<keyword evidence="1" id="KW-0472">Membrane</keyword>
<evidence type="ECO:0008006" key="8">
    <source>
        <dbReference type="Google" id="ProtNLM"/>
    </source>
</evidence>
<dbReference type="EMBL" id="NIHW01000007">
    <property type="protein sequence ID" value="PLT88371.1"/>
    <property type="molecule type" value="Genomic_DNA"/>
</dbReference>
<dbReference type="Proteomes" id="UP000234840">
    <property type="component" value="Unassembled WGS sequence"/>
</dbReference>
<keyword evidence="1" id="KW-0812">Transmembrane</keyword>
<sequence length="162" mass="17943">MDSKTKIVVLHTKELIYTAVFALLCILLIVLLFVMFGPGHTDKKQTAHKQYTPGTYTSTLTLNNTNLEVEVSVDSSRINSIRFANLDETVTTMFPLIQPAIEEIADQIYDTQSLDAVELSDDAPYTSQIILNAIRQAVEKAAVNKTAASCISLIVFYPSTIR</sequence>
<evidence type="ECO:0000313" key="5">
    <source>
        <dbReference type="Proteomes" id="UP000234840"/>
    </source>
</evidence>
<dbReference type="EMBL" id="NIHM01000014">
    <property type="protein sequence ID" value="PLT54142.1"/>
    <property type="molecule type" value="Genomic_DNA"/>
</dbReference>
<evidence type="ECO:0000256" key="1">
    <source>
        <dbReference type="SAM" id="Phobius"/>
    </source>
</evidence>